<dbReference type="Proteomes" id="UP000239895">
    <property type="component" value="Unassembled WGS sequence"/>
</dbReference>
<keyword evidence="5" id="KW-1185">Reference proteome</keyword>
<name>A0ABX5EEA7_9MICO</name>
<dbReference type="CDD" id="cd01004">
    <property type="entry name" value="PBP2_MidA_like"/>
    <property type="match status" value="1"/>
</dbReference>
<keyword evidence="1 2" id="KW-0732">Signal</keyword>
<feature type="domain" description="Solute-binding protein family 3/N-terminal" evidence="3">
    <location>
        <begin position="70"/>
        <end position="307"/>
    </location>
</feature>
<evidence type="ECO:0000259" key="3">
    <source>
        <dbReference type="SMART" id="SM00062"/>
    </source>
</evidence>
<dbReference type="InterPro" id="IPR001638">
    <property type="entry name" value="Solute-binding_3/MltF_N"/>
</dbReference>
<proteinExistence type="predicted"/>
<dbReference type="PANTHER" id="PTHR35936">
    <property type="entry name" value="MEMBRANE-BOUND LYTIC MUREIN TRANSGLYCOSYLASE F"/>
    <property type="match status" value="1"/>
</dbReference>
<evidence type="ECO:0000256" key="1">
    <source>
        <dbReference type="ARBA" id="ARBA00022729"/>
    </source>
</evidence>
<dbReference type="EMBL" id="PVTX01000005">
    <property type="protein sequence ID" value="PRZ06880.1"/>
    <property type="molecule type" value="Genomic_DNA"/>
</dbReference>
<comment type="caution">
    <text evidence="4">The sequence shown here is derived from an EMBL/GenBank/DDBJ whole genome shotgun (WGS) entry which is preliminary data.</text>
</comment>
<evidence type="ECO:0000313" key="5">
    <source>
        <dbReference type="Proteomes" id="UP000239895"/>
    </source>
</evidence>
<accession>A0ABX5EEA7</accession>
<protein>
    <submittedName>
        <fullName evidence="4">Amino acid ABC transporter substrate-binding protein (PAAT family)</fullName>
    </submittedName>
</protein>
<dbReference type="Pfam" id="PF00497">
    <property type="entry name" value="SBP_bac_3"/>
    <property type="match status" value="1"/>
</dbReference>
<feature type="chain" id="PRO_5045658492" evidence="2">
    <location>
        <begin position="29"/>
        <end position="320"/>
    </location>
</feature>
<evidence type="ECO:0000313" key="4">
    <source>
        <dbReference type="EMBL" id="PRZ06880.1"/>
    </source>
</evidence>
<reference evidence="4 5" key="1">
    <citation type="submission" date="2018-03" db="EMBL/GenBank/DDBJ databases">
        <title>Comparative analysis of microorganisms from saline springs in Andes Mountain Range, Colombia.</title>
        <authorList>
            <person name="Rubin E."/>
        </authorList>
    </citation>
    <scope>NUCLEOTIDE SEQUENCE [LARGE SCALE GENOMIC DNA]</scope>
    <source>
        <strain evidence="4 5">CG 23</strain>
    </source>
</reference>
<dbReference type="SMART" id="SM00062">
    <property type="entry name" value="PBPb"/>
    <property type="match status" value="1"/>
</dbReference>
<evidence type="ECO:0000256" key="2">
    <source>
        <dbReference type="SAM" id="SignalP"/>
    </source>
</evidence>
<gene>
    <name evidence="4" type="ORF">BCL65_10518</name>
</gene>
<feature type="signal peptide" evidence="2">
    <location>
        <begin position="1"/>
        <end position="28"/>
    </location>
</feature>
<sequence length="320" mass="32790">MHSTPPARRTIAAVAVALTALTAGCSTAATTAEPAAGTTTPEAREVVGVEIAVDPEARALVPETFLDSGTVRVATDVPYPPFEMYEDEGSDVITGLDYDLGQAIGAVLGLEFAFEAQKFDGIIPAIQAGKYDITISAMTDTVERQGALTFVDYSASGTGMLVADGNPEGIETYTDLCGLPVGVQSGTQQVDLVESWAAECEDLGAEPVDLKQYPKDSDAQLAISSGAVVASLLTKPAAGYVAKTAGDGATFDSIDDPAAPNGYGATPNGIGVSNTTPELAEAIQVALQSLIDDGTYEVILDKYGLTGIAVDEATINGAES</sequence>
<dbReference type="RefSeq" id="WP_106267008.1">
    <property type="nucleotide sequence ID" value="NZ_PVTX01000005.1"/>
</dbReference>
<dbReference type="PANTHER" id="PTHR35936:SF17">
    <property type="entry name" value="ARGININE-BINDING EXTRACELLULAR PROTEIN ARTP"/>
    <property type="match status" value="1"/>
</dbReference>
<dbReference type="SUPFAM" id="SSF53850">
    <property type="entry name" value="Periplasmic binding protein-like II"/>
    <property type="match status" value="1"/>
</dbReference>
<organism evidence="4 5">
    <name type="scientific">Isoptericola halotolerans</name>
    <dbReference type="NCBI Taxonomy" id="300560"/>
    <lineage>
        <taxon>Bacteria</taxon>
        <taxon>Bacillati</taxon>
        <taxon>Actinomycetota</taxon>
        <taxon>Actinomycetes</taxon>
        <taxon>Micrococcales</taxon>
        <taxon>Promicromonosporaceae</taxon>
        <taxon>Isoptericola</taxon>
    </lineage>
</organism>
<dbReference type="Gene3D" id="3.40.190.10">
    <property type="entry name" value="Periplasmic binding protein-like II"/>
    <property type="match status" value="2"/>
</dbReference>